<evidence type="ECO:0000259" key="2">
    <source>
        <dbReference type="Pfam" id="PF14361"/>
    </source>
</evidence>
<evidence type="ECO:0000313" key="4">
    <source>
        <dbReference type="Proteomes" id="UP000017048"/>
    </source>
</evidence>
<dbReference type="STRING" id="1824.SAMN05444423_10286"/>
<feature type="domain" description="RsbT co-antagonist protein RsbRD N-terminal" evidence="2">
    <location>
        <begin position="27"/>
        <end position="158"/>
    </location>
</feature>
<dbReference type="AlphaFoldDB" id="U5E8X5"/>
<dbReference type="Proteomes" id="UP000017048">
    <property type="component" value="Unassembled WGS sequence"/>
</dbReference>
<protein>
    <submittedName>
        <fullName evidence="3">CdaR family transcriptional regulator</fullName>
    </submittedName>
</protein>
<gene>
    <name evidence="3" type="ORF">NCAST_32_10240</name>
</gene>
<evidence type="ECO:0000313" key="3">
    <source>
        <dbReference type="EMBL" id="GAD86537.1"/>
    </source>
</evidence>
<dbReference type="InterPro" id="IPR025751">
    <property type="entry name" value="RsbRD_N_dom"/>
</dbReference>
<comment type="caution">
    <text evidence="3">The sequence shown here is derived from an EMBL/GenBank/DDBJ whole genome shotgun (WGS) entry which is preliminary data.</text>
</comment>
<dbReference type="InterPro" id="IPR051448">
    <property type="entry name" value="CdaR-like_regulators"/>
</dbReference>
<keyword evidence="4" id="KW-1185">Reference proteome</keyword>
<proteinExistence type="predicted"/>
<organism evidence="3 4">
    <name type="scientific">Nocardia asteroides NBRC 15531</name>
    <dbReference type="NCBI Taxonomy" id="1110697"/>
    <lineage>
        <taxon>Bacteria</taxon>
        <taxon>Bacillati</taxon>
        <taxon>Actinomycetota</taxon>
        <taxon>Actinomycetes</taxon>
        <taxon>Mycobacteriales</taxon>
        <taxon>Nocardiaceae</taxon>
        <taxon>Nocardia</taxon>
    </lineage>
</organism>
<dbReference type="PANTHER" id="PTHR33744:SF7">
    <property type="entry name" value="PUCR FAMILY TRANSCRIPTIONAL REGULATOR"/>
    <property type="match status" value="1"/>
</dbReference>
<accession>U5E8X5</accession>
<dbReference type="InterPro" id="IPR025736">
    <property type="entry name" value="PucR_C-HTH_dom"/>
</dbReference>
<dbReference type="EMBL" id="BAFO02000032">
    <property type="protein sequence ID" value="GAD86537.1"/>
    <property type="molecule type" value="Genomic_DNA"/>
</dbReference>
<dbReference type="InterPro" id="IPR042070">
    <property type="entry name" value="PucR_C-HTH_sf"/>
</dbReference>
<sequence length="420" mass="45927">MMNKATARDATATSRRIADGLPAVSTIAGQIMDRFVRTSRLGATVPLPTLRRDVIAMVSACREVAADLLNGLDHRKPLTDVRACALEWAHAGVAVDAMQHAVHEGLIWAFEHVVTRARPDEEYPPVAAVARVFVEIADRLAVTISQAYLDETRSSRRESVETLVSAVMVGSATPAMARECGIQLAANYLVFAVEIAPHVDESDPRLDPQIVAHRKVHRVRAEITRWCGDNALALVTARGGTLLVPAPRLGTTDAERFVEAMTVAAQAPIRATFLPAAIDYIPAAIEHVDAMLQLMRRLRRMGLHSFEGLSLEYQLTRPGAARDRLAAVLDPLEEQPVLLETLLAHLDTRATRLSTAKVLHVHPNTVDYRLERIARATGLDPRKAGDLWRLRSAAVARLAGDIDETPHHHRDQTAVAAQAC</sequence>
<dbReference type="PANTHER" id="PTHR33744">
    <property type="entry name" value="CARBOHYDRATE DIACID REGULATOR"/>
    <property type="match status" value="1"/>
</dbReference>
<dbReference type="Gene3D" id="1.10.10.2840">
    <property type="entry name" value="PucR C-terminal helix-turn-helix domain"/>
    <property type="match status" value="1"/>
</dbReference>
<evidence type="ECO:0000259" key="1">
    <source>
        <dbReference type="Pfam" id="PF13556"/>
    </source>
</evidence>
<dbReference type="eggNOG" id="COG3835">
    <property type="taxonomic scope" value="Bacteria"/>
</dbReference>
<name>U5E8X5_NOCAS</name>
<dbReference type="Pfam" id="PF14361">
    <property type="entry name" value="RsbRD_N"/>
    <property type="match status" value="1"/>
</dbReference>
<reference evidence="3 4" key="1">
    <citation type="journal article" date="2014" name="BMC Genomics">
        <title>Genome based analysis of type-I polyketide synthase and nonribosomal peptide synthetase gene clusters in seven strains of five representative Nocardia species.</title>
        <authorList>
            <person name="Komaki H."/>
            <person name="Ichikawa N."/>
            <person name="Hosoyama A."/>
            <person name="Takahashi-Nakaguchi A."/>
            <person name="Matsuzawa T."/>
            <person name="Suzuki K."/>
            <person name="Fujita N."/>
            <person name="Gonoi T."/>
        </authorList>
    </citation>
    <scope>NUCLEOTIDE SEQUENCE [LARGE SCALE GENOMIC DNA]</scope>
    <source>
        <strain evidence="3 4">NBRC 15531</strain>
    </source>
</reference>
<dbReference type="Pfam" id="PF13556">
    <property type="entry name" value="HTH_30"/>
    <property type="match status" value="1"/>
</dbReference>
<feature type="domain" description="PucR C-terminal helix-turn-helix" evidence="1">
    <location>
        <begin position="338"/>
        <end position="393"/>
    </location>
</feature>